<evidence type="ECO:0000313" key="2">
    <source>
        <dbReference type="Proteomes" id="UP000536179"/>
    </source>
</evidence>
<protein>
    <recommendedName>
        <fullName evidence="3">Non-reducing end alpha-L-arabinofuranosidase</fullName>
    </recommendedName>
</protein>
<reference evidence="1 2" key="1">
    <citation type="submission" date="2020-08" db="EMBL/GenBank/DDBJ databases">
        <title>Genomic Encyclopedia of Type Strains, Phase III (KMG-III): the genomes of soil and plant-associated and newly described type strains.</title>
        <authorList>
            <person name="Whitman W."/>
        </authorList>
    </citation>
    <scope>NUCLEOTIDE SEQUENCE [LARGE SCALE GENOMIC DNA]</scope>
    <source>
        <strain evidence="1 2">CECT 8075</strain>
    </source>
</reference>
<evidence type="ECO:0000313" key="1">
    <source>
        <dbReference type="EMBL" id="MBB3209492.1"/>
    </source>
</evidence>
<dbReference type="InterPro" id="IPR017853">
    <property type="entry name" value="GH"/>
</dbReference>
<keyword evidence="2" id="KW-1185">Reference proteome</keyword>
<dbReference type="Gene3D" id="3.20.20.80">
    <property type="entry name" value="Glycosidases"/>
    <property type="match status" value="1"/>
</dbReference>
<sequence>MRILLKTYCRFQDLKPQNWSAVRLLRSCVAVCIGLTVVNCSANQVWAQVTYPFDLPSDINATLTVDTTQSRPVNKMLLGLNCNWPENLYGKVGYNHPDAQKLIVAMNPSSLRFPHGVWSNFYDWESDGRRITDDYVTPYDSSVKNHPELKYGFEGFHNLHQRLGFDVVLTFNVNYDSPTKAVRRLEDRRNKGFDVRWVELGNEPFWKTQRSRAIEDVEKYIKVSKAHSAALKAASPDLLVSIPVHWRTAETNPWNIAVKDHHYYDAITLHKHMGFENAPDGAAQTLGAREHMVQTGKTLRKIFPGVPIWVTEWSVSCGNNTLSVLAMADVYLGLFEHPELFAVASYFQINASHKLIDYDPKTGVHTRTSYGAAYEIVRRVFEGSEICASSLESTAMAEGLGAVSAVSVVKDGTVTLFAINKTPRRVPFDFVVDGVAGPRPSKHQAFNFDAIDESKTIALSDDVMHDVELDGRQAVLPPFSINCIEIQSNREAR</sequence>
<name>A0A7W5E541_9BACT</name>
<dbReference type="AlphaFoldDB" id="A0A7W5E541"/>
<dbReference type="Proteomes" id="UP000536179">
    <property type="component" value="Unassembled WGS sequence"/>
</dbReference>
<evidence type="ECO:0008006" key="3">
    <source>
        <dbReference type="Google" id="ProtNLM"/>
    </source>
</evidence>
<accession>A0A7W5E541</accession>
<gene>
    <name evidence="1" type="ORF">FHS27_005332</name>
</gene>
<dbReference type="EMBL" id="JACHXU010000024">
    <property type="protein sequence ID" value="MBB3209492.1"/>
    <property type="molecule type" value="Genomic_DNA"/>
</dbReference>
<organism evidence="1 2">
    <name type="scientific">Aporhodopirellula rubra</name>
    <dbReference type="NCBI Taxonomy" id="980271"/>
    <lineage>
        <taxon>Bacteria</taxon>
        <taxon>Pseudomonadati</taxon>
        <taxon>Planctomycetota</taxon>
        <taxon>Planctomycetia</taxon>
        <taxon>Pirellulales</taxon>
        <taxon>Pirellulaceae</taxon>
        <taxon>Aporhodopirellula</taxon>
    </lineage>
</organism>
<dbReference type="SUPFAM" id="SSF51445">
    <property type="entry name" value="(Trans)glycosidases"/>
    <property type="match status" value="1"/>
</dbReference>
<comment type="caution">
    <text evidence="1">The sequence shown here is derived from an EMBL/GenBank/DDBJ whole genome shotgun (WGS) entry which is preliminary data.</text>
</comment>
<proteinExistence type="predicted"/>